<evidence type="ECO:0000256" key="1">
    <source>
        <dbReference type="SAM" id="MobiDB-lite"/>
    </source>
</evidence>
<sequence length="44" mass="4929">MSDLSKITLENSHANNSIDETTIRVESLNSNDSELSELDYDTNL</sequence>
<organism evidence="2 3">
    <name type="scientific">Gigaspora margarita</name>
    <dbReference type="NCBI Taxonomy" id="4874"/>
    <lineage>
        <taxon>Eukaryota</taxon>
        <taxon>Fungi</taxon>
        <taxon>Fungi incertae sedis</taxon>
        <taxon>Mucoromycota</taxon>
        <taxon>Glomeromycotina</taxon>
        <taxon>Glomeromycetes</taxon>
        <taxon>Diversisporales</taxon>
        <taxon>Gigasporaceae</taxon>
        <taxon>Gigaspora</taxon>
    </lineage>
</organism>
<reference evidence="2 3" key="1">
    <citation type="submission" date="2021-06" db="EMBL/GenBank/DDBJ databases">
        <authorList>
            <person name="Kallberg Y."/>
            <person name="Tangrot J."/>
            <person name="Rosling A."/>
        </authorList>
    </citation>
    <scope>NUCLEOTIDE SEQUENCE [LARGE SCALE GENOMIC DNA]</scope>
    <source>
        <strain evidence="2 3">120-4 pot B 10/14</strain>
    </source>
</reference>
<feature type="compositionally biased region" description="Polar residues" evidence="1">
    <location>
        <begin position="8"/>
        <end position="20"/>
    </location>
</feature>
<dbReference type="EMBL" id="CAJVQB010097587">
    <property type="protein sequence ID" value="CAG8849711.1"/>
    <property type="molecule type" value="Genomic_DNA"/>
</dbReference>
<evidence type="ECO:0000313" key="3">
    <source>
        <dbReference type="Proteomes" id="UP000789901"/>
    </source>
</evidence>
<feature type="non-terminal residue" evidence="2">
    <location>
        <position position="44"/>
    </location>
</feature>
<comment type="caution">
    <text evidence="2">The sequence shown here is derived from an EMBL/GenBank/DDBJ whole genome shotgun (WGS) entry which is preliminary data.</text>
</comment>
<dbReference type="Proteomes" id="UP000789901">
    <property type="component" value="Unassembled WGS sequence"/>
</dbReference>
<proteinExistence type="predicted"/>
<name>A0ABN7X8A3_GIGMA</name>
<protein>
    <submittedName>
        <fullName evidence="2">28088_t:CDS:1</fullName>
    </submittedName>
</protein>
<accession>A0ABN7X8A3</accession>
<feature type="compositionally biased region" description="Acidic residues" evidence="1">
    <location>
        <begin position="34"/>
        <end position="44"/>
    </location>
</feature>
<feature type="region of interest" description="Disordered" evidence="1">
    <location>
        <begin position="25"/>
        <end position="44"/>
    </location>
</feature>
<keyword evidence="3" id="KW-1185">Reference proteome</keyword>
<feature type="region of interest" description="Disordered" evidence="1">
    <location>
        <begin position="1"/>
        <end position="20"/>
    </location>
</feature>
<gene>
    <name evidence="2" type="ORF">GMARGA_LOCUS39841</name>
</gene>
<evidence type="ECO:0000313" key="2">
    <source>
        <dbReference type="EMBL" id="CAG8849711.1"/>
    </source>
</evidence>